<evidence type="ECO:0000256" key="1">
    <source>
        <dbReference type="SAM" id="MobiDB-lite"/>
    </source>
</evidence>
<evidence type="ECO:0000313" key="2">
    <source>
        <dbReference type="EMBL" id="TNN87707.1"/>
    </source>
</evidence>
<accession>A0A4Z2JCI6</accession>
<proteinExistence type="predicted"/>
<dbReference type="AlphaFoldDB" id="A0A4Z2JCI6"/>
<feature type="compositionally biased region" description="Acidic residues" evidence="1">
    <location>
        <begin position="90"/>
        <end position="100"/>
    </location>
</feature>
<protein>
    <submittedName>
        <fullName evidence="2">Uncharacterized protein</fullName>
    </submittedName>
</protein>
<gene>
    <name evidence="2" type="ORF">EYF80_002054</name>
</gene>
<sequence length="121" mass="12680">MYLQSDSFEPATTGTVQAFTGRKGPVPAVLKALTVKKYCVSAAKPLTVTDVWFQGTLTFPMASWAVLSVTSSTVTESGGPGGPGSSTGSDAEDDDDDDDDATVKQAQVLVEWVVSFMACIH</sequence>
<dbReference type="Proteomes" id="UP000314294">
    <property type="component" value="Unassembled WGS sequence"/>
</dbReference>
<feature type="region of interest" description="Disordered" evidence="1">
    <location>
        <begin position="72"/>
        <end position="102"/>
    </location>
</feature>
<organism evidence="2 3">
    <name type="scientific">Liparis tanakae</name>
    <name type="common">Tanaka's snailfish</name>
    <dbReference type="NCBI Taxonomy" id="230148"/>
    <lineage>
        <taxon>Eukaryota</taxon>
        <taxon>Metazoa</taxon>
        <taxon>Chordata</taxon>
        <taxon>Craniata</taxon>
        <taxon>Vertebrata</taxon>
        <taxon>Euteleostomi</taxon>
        <taxon>Actinopterygii</taxon>
        <taxon>Neopterygii</taxon>
        <taxon>Teleostei</taxon>
        <taxon>Neoteleostei</taxon>
        <taxon>Acanthomorphata</taxon>
        <taxon>Eupercaria</taxon>
        <taxon>Perciformes</taxon>
        <taxon>Cottioidei</taxon>
        <taxon>Cottales</taxon>
        <taxon>Liparidae</taxon>
        <taxon>Liparis</taxon>
    </lineage>
</organism>
<evidence type="ECO:0000313" key="3">
    <source>
        <dbReference type="Proteomes" id="UP000314294"/>
    </source>
</evidence>
<comment type="caution">
    <text evidence="2">The sequence shown here is derived from an EMBL/GenBank/DDBJ whole genome shotgun (WGS) entry which is preliminary data.</text>
</comment>
<keyword evidence="3" id="KW-1185">Reference proteome</keyword>
<dbReference type="EMBL" id="SRLO01000009">
    <property type="protein sequence ID" value="TNN87707.1"/>
    <property type="molecule type" value="Genomic_DNA"/>
</dbReference>
<reference evidence="2 3" key="1">
    <citation type="submission" date="2019-03" db="EMBL/GenBank/DDBJ databases">
        <title>First draft genome of Liparis tanakae, snailfish: a comprehensive survey of snailfish specific genes.</title>
        <authorList>
            <person name="Kim W."/>
            <person name="Song I."/>
            <person name="Jeong J.-H."/>
            <person name="Kim D."/>
            <person name="Kim S."/>
            <person name="Ryu S."/>
            <person name="Song J.Y."/>
            <person name="Lee S.K."/>
        </authorList>
    </citation>
    <scope>NUCLEOTIDE SEQUENCE [LARGE SCALE GENOMIC DNA]</scope>
    <source>
        <tissue evidence="2">Muscle</tissue>
    </source>
</reference>
<name>A0A4Z2JCI6_9TELE</name>